<organism evidence="5 6">
    <name type="scientific">Candidatus Nitrosocosmicus franklandianus</name>
    <dbReference type="NCBI Taxonomy" id="1798806"/>
    <lineage>
        <taxon>Archaea</taxon>
        <taxon>Nitrososphaerota</taxon>
        <taxon>Nitrososphaeria</taxon>
        <taxon>Nitrososphaerales</taxon>
        <taxon>Nitrososphaeraceae</taxon>
        <taxon>Candidatus Nitrosocosmicus</taxon>
    </lineage>
</organism>
<evidence type="ECO:0000313" key="6">
    <source>
        <dbReference type="Proteomes" id="UP000294299"/>
    </source>
</evidence>
<dbReference type="InterPro" id="IPR039528">
    <property type="entry name" value="DPM1-like"/>
</dbReference>
<dbReference type="GO" id="GO:0035269">
    <property type="term" value="P:protein O-linked glycosylation via mannose"/>
    <property type="evidence" value="ECO:0007669"/>
    <property type="project" value="TreeGrafter"/>
</dbReference>
<dbReference type="SUPFAM" id="SSF53448">
    <property type="entry name" value="Nucleotide-diphospho-sugar transferases"/>
    <property type="match status" value="1"/>
</dbReference>
<dbReference type="RefSeq" id="WP_134482540.1">
    <property type="nucleotide sequence ID" value="NZ_LR216287.1"/>
</dbReference>
<reference evidence="5 6" key="1">
    <citation type="submission" date="2019-02" db="EMBL/GenBank/DDBJ databases">
        <authorList>
            <person name="Lehtovirta-Morley E L."/>
        </authorList>
    </citation>
    <scope>NUCLEOTIDE SEQUENCE [LARGE SCALE GENOMIC DNA]</scope>
    <source>
        <strain evidence="5">NFRAN1</strain>
    </source>
</reference>
<dbReference type="GO" id="GO:0006488">
    <property type="term" value="P:dolichol-linked oligosaccharide biosynthetic process"/>
    <property type="evidence" value="ECO:0007669"/>
    <property type="project" value="TreeGrafter"/>
</dbReference>
<evidence type="ECO:0000256" key="1">
    <source>
        <dbReference type="ARBA" id="ARBA00006739"/>
    </source>
</evidence>
<dbReference type="GeneID" id="39419669"/>
<dbReference type="Pfam" id="PF00535">
    <property type="entry name" value="Glycos_transf_2"/>
    <property type="match status" value="2"/>
</dbReference>
<name>A0A484I5D2_9ARCH</name>
<keyword evidence="6" id="KW-1185">Reference proteome</keyword>
<dbReference type="PANTHER" id="PTHR43398">
    <property type="entry name" value="DOLICHOL-PHOSPHATE MANNOSYLTRANSFERASE SUBUNIT 1"/>
    <property type="match status" value="1"/>
</dbReference>
<evidence type="ECO:0000256" key="3">
    <source>
        <dbReference type="ARBA" id="ARBA00022679"/>
    </source>
</evidence>
<dbReference type="PANTHER" id="PTHR43398:SF1">
    <property type="entry name" value="DOLICHOL-PHOSPHATE MANNOSYLTRANSFERASE SUBUNIT 1"/>
    <property type="match status" value="1"/>
</dbReference>
<evidence type="ECO:0000313" key="5">
    <source>
        <dbReference type="EMBL" id="VFJ12396.1"/>
    </source>
</evidence>
<keyword evidence="3 5" id="KW-0808">Transferase</keyword>
<accession>A0A484I5D2</accession>
<dbReference type="InterPro" id="IPR001173">
    <property type="entry name" value="Glyco_trans_2-like"/>
</dbReference>
<evidence type="ECO:0000256" key="2">
    <source>
        <dbReference type="ARBA" id="ARBA00022676"/>
    </source>
</evidence>
<sequence length="281" mass="32439">MSENVICRKTQEDLIKKFNSPPLYSIVIPTFNESENILKLIHEIKSSTIKDESYELIIVDDDSPDGTVGLIIKDFTEKSSFEVYKIRENIGIQSHQYYLIYPKQESQFYIKVIKRRERTGLISALYEGFKSSIGQYIIVMDADFSHSPTYISHMINEITSSDMDLVIASRYVQGGQIIGWTAKRMFLSRFATNLSKLIFGLSNVSDPMSGFFIVKRNVIRKMHFSTSGFKILLEILVRSKDLKIKEIPYTFYERALGSSKLNTKVTIDFFKGLYTLYKSNR</sequence>
<keyword evidence="2 5" id="KW-0328">Glycosyltransferase</keyword>
<dbReference type="OrthoDB" id="46222at2157"/>
<dbReference type="GO" id="GO:0004582">
    <property type="term" value="F:dolichyl-phosphate beta-D-mannosyltransferase activity"/>
    <property type="evidence" value="ECO:0007669"/>
    <property type="project" value="InterPro"/>
</dbReference>
<dbReference type="GO" id="GO:0047267">
    <property type="term" value="F:undecaprenyl-phosphate mannosyltransferase activity"/>
    <property type="evidence" value="ECO:0007669"/>
    <property type="project" value="UniProtKB-EC"/>
</dbReference>
<dbReference type="CDD" id="cd06442">
    <property type="entry name" value="DPM1_like"/>
    <property type="match status" value="1"/>
</dbReference>
<proteinExistence type="inferred from homology"/>
<dbReference type="KEGG" id="nfn:NFRAN_0075"/>
<feature type="domain" description="Glycosyltransferase 2-like" evidence="4">
    <location>
        <begin position="109"/>
        <end position="221"/>
    </location>
</feature>
<dbReference type="InterPro" id="IPR029044">
    <property type="entry name" value="Nucleotide-diphossugar_trans"/>
</dbReference>
<dbReference type="GO" id="GO:0006506">
    <property type="term" value="P:GPI anchor biosynthetic process"/>
    <property type="evidence" value="ECO:0007669"/>
    <property type="project" value="TreeGrafter"/>
</dbReference>
<gene>
    <name evidence="5" type="ORF">NFRAN_0075</name>
</gene>
<dbReference type="EMBL" id="LR216287">
    <property type="protein sequence ID" value="VFJ12396.1"/>
    <property type="molecule type" value="Genomic_DNA"/>
</dbReference>
<dbReference type="Proteomes" id="UP000294299">
    <property type="component" value="Chromosome NFRAN"/>
</dbReference>
<dbReference type="Gene3D" id="3.90.550.10">
    <property type="entry name" value="Spore Coat Polysaccharide Biosynthesis Protein SpsA, Chain A"/>
    <property type="match status" value="1"/>
</dbReference>
<comment type="similarity">
    <text evidence="1">Belongs to the glycosyltransferase 2 family.</text>
</comment>
<protein>
    <submittedName>
        <fullName evidence="5">Undecaprenyl-phosphate mannosyltransferase</fullName>
        <ecNumber evidence="5">2.4.1.54</ecNumber>
    </submittedName>
</protein>
<dbReference type="EC" id="2.4.1.54" evidence="5"/>
<feature type="domain" description="Glycosyltransferase 2-like" evidence="4">
    <location>
        <begin position="25"/>
        <end position="89"/>
    </location>
</feature>
<dbReference type="GO" id="GO:0016020">
    <property type="term" value="C:membrane"/>
    <property type="evidence" value="ECO:0007669"/>
    <property type="project" value="GOC"/>
</dbReference>
<evidence type="ECO:0000259" key="4">
    <source>
        <dbReference type="Pfam" id="PF00535"/>
    </source>
</evidence>
<dbReference type="AlphaFoldDB" id="A0A484I5D2"/>